<dbReference type="InterPro" id="IPR000873">
    <property type="entry name" value="AMP-dep_synth/lig_dom"/>
</dbReference>
<name>A0A9P1D4S8_9DINO</name>
<dbReference type="PANTHER" id="PTHR45527">
    <property type="entry name" value="NONRIBOSOMAL PEPTIDE SYNTHETASE"/>
    <property type="match status" value="1"/>
</dbReference>
<dbReference type="Gene3D" id="3.40.50.12780">
    <property type="entry name" value="N-terminal domain of ligase-like"/>
    <property type="match status" value="1"/>
</dbReference>
<dbReference type="PROSITE" id="PS00455">
    <property type="entry name" value="AMP_BINDING"/>
    <property type="match status" value="1"/>
</dbReference>
<evidence type="ECO:0000313" key="3">
    <source>
        <dbReference type="EMBL" id="CAI4003829.1"/>
    </source>
</evidence>
<dbReference type="PANTHER" id="PTHR45527:SF1">
    <property type="entry name" value="FATTY ACID SYNTHASE"/>
    <property type="match status" value="1"/>
</dbReference>
<dbReference type="GO" id="GO:0005829">
    <property type="term" value="C:cytosol"/>
    <property type="evidence" value="ECO:0007669"/>
    <property type="project" value="TreeGrafter"/>
</dbReference>
<organism evidence="3">
    <name type="scientific">Cladocopium goreaui</name>
    <dbReference type="NCBI Taxonomy" id="2562237"/>
    <lineage>
        <taxon>Eukaryota</taxon>
        <taxon>Sar</taxon>
        <taxon>Alveolata</taxon>
        <taxon>Dinophyceae</taxon>
        <taxon>Suessiales</taxon>
        <taxon>Symbiodiniaceae</taxon>
        <taxon>Cladocopium</taxon>
    </lineage>
</organism>
<evidence type="ECO:0000256" key="1">
    <source>
        <dbReference type="SAM" id="Coils"/>
    </source>
</evidence>
<evidence type="ECO:0000313" key="5">
    <source>
        <dbReference type="Proteomes" id="UP001152797"/>
    </source>
</evidence>
<reference evidence="4 5" key="2">
    <citation type="submission" date="2024-05" db="EMBL/GenBank/DDBJ databases">
        <authorList>
            <person name="Chen Y."/>
            <person name="Shah S."/>
            <person name="Dougan E. K."/>
            <person name="Thang M."/>
            <person name="Chan C."/>
        </authorList>
    </citation>
    <scope>NUCLEOTIDE SEQUENCE [LARGE SCALE GENOMIC DNA]</scope>
</reference>
<sequence length="570" mass="62929">MERHIWRLGMLRNYEGGFSEVCLVAPLVAVKLREVKSEHPIQRVIRLVEELASKSVEEGKEEQLTYDKFVAWCEKSSKSLNKAIEKETEVSEKTSGKIEAKTLEKEQLTESIEALTKELSELEASATAAADDRAEQKKQHEQSVKDLKMTIESLGTAVTSLEASQVNQDVALLSKVMQIPLVLVALSQEEQAKKHVTERTKAVLAMDPLTPFTNFVDAFDHWAKVYPESCAVSDGCVELSWLELQGLSLAVASHVQQQMEVEPIEVAAIYSRRSSLWLAATLAVVRQGVPFVWMGCELSKGREKEMQQNQEILRLLRPQLLLLGQDLPSELTQLLRHGCRQLVLEKAQVPVPVHQSRHPAVPPRRAGADGLLCFQLTGGTTGASKCVEIAQRMALHEFKAYAKAFPELSHEDRILQHTPVLWAASAIGQINIAASFGARLCIADELDQASVQRHGATVLGVVPSGLDAMQPAELPTVRWIFTWGEALPAALGQKWRQNARVVELLISTEYWLSLYSEGRNPRSGRSVYAAVEGAEIAVHRDGELCKERMGQVSYASAALWSPLGATIGVG</sequence>
<keyword evidence="5" id="KW-1185">Reference proteome</keyword>
<proteinExistence type="predicted"/>
<accession>A0A9P1D4S8</accession>
<dbReference type="InterPro" id="IPR042099">
    <property type="entry name" value="ANL_N_sf"/>
</dbReference>
<gene>
    <name evidence="3" type="ORF">C1SCF055_LOCUS29659</name>
</gene>
<dbReference type="Proteomes" id="UP001152797">
    <property type="component" value="Unassembled WGS sequence"/>
</dbReference>
<feature type="coiled-coil region" evidence="1">
    <location>
        <begin position="98"/>
        <end position="139"/>
    </location>
</feature>
<dbReference type="EMBL" id="CAMXCT030003334">
    <property type="protein sequence ID" value="CAL4791141.1"/>
    <property type="molecule type" value="Genomic_DNA"/>
</dbReference>
<dbReference type="GO" id="GO:0044550">
    <property type="term" value="P:secondary metabolite biosynthetic process"/>
    <property type="evidence" value="ECO:0007669"/>
    <property type="project" value="TreeGrafter"/>
</dbReference>
<dbReference type="GO" id="GO:0031177">
    <property type="term" value="F:phosphopantetheine binding"/>
    <property type="evidence" value="ECO:0007669"/>
    <property type="project" value="TreeGrafter"/>
</dbReference>
<dbReference type="OrthoDB" id="413185at2759"/>
<dbReference type="Pfam" id="PF00501">
    <property type="entry name" value="AMP-binding"/>
    <property type="match status" value="1"/>
</dbReference>
<dbReference type="EMBL" id="CAMXCT010003334">
    <property type="protein sequence ID" value="CAI4003829.1"/>
    <property type="molecule type" value="Genomic_DNA"/>
</dbReference>
<dbReference type="GO" id="GO:0043041">
    <property type="term" value="P:amino acid activation for nonribosomal peptide biosynthetic process"/>
    <property type="evidence" value="ECO:0007669"/>
    <property type="project" value="TreeGrafter"/>
</dbReference>
<feature type="domain" description="AMP-dependent synthetase/ligase" evidence="2">
    <location>
        <begin position="219"/>
        <end position="539"/>
    </location>
</feature>
<evidence type="ECO:0000313" key="4">
    <source>
        <dbReference type="EMBL" id="CAL4791141.1"/>
    </source>
</evidence>
<evidence type="ECO:0000259" key="2">
    <source>
        <dbReference type="Pfam" id="PF00501"/>
    </source>
</evidence>
<dbReference type="SUPFAM" id="SSF56801">
    <property type="entry name" value="Acetyl-CoA synthetase-like"/>
    <property type="match status" value="1"/>
</dbReference>
<keyword evidence="1" id="KW-0175">Coiled coil</keyword>
<dbReference type="InterPro" id="IPR020845">
    <property type="entry name" value="AMP-binding_CS"/>
</dbReference>
<comment type="caution">
    <text evidence="3">The sequence shown here is derived from an EMBL/GenBank/DDBJ whole genome shotgun (WGS) entry which is preliminary data.</text>
</comment>
<dbReference type="AlphaFoldDB" id="A0A9P1D4S8"/>
<protein>
    <submittedName>
        <fullName evidence="4">Nonribosomal peptide synthetase 32 (NRPS 32) (W493 A and B biosynthesis cluster protein NRPS320)</fullName>
    </submittedName>
</protein>
<reference evidence="3" key="1">
    <citation type="submission" date="2022-10" db="EMBL/GenBank/DDBJ databases">
        <authorList>
            <person name="Chen Y."/>
            <person name="Dougan E. K."/>
            <person name="Chan C."/>
            <person name="Rhodes N."/>
            <person name="Thang M."/>
        </authorList>
    </citation>
    <scope>NUCLEOTIDE SEQUENCE</scope>
</reference>
<dbReference type="EMBL" id="CAMXCT020003334">
    <property type="protein sequence ID" value="CAL1157204.1"/>
    <property type="molecule type" value="Genomic_DNA"/>
</dbReference>